<dbReference type="PANTHER" id="PTHR30619:SF1">
    <property type="entry name" value="RECOMBINATION PROTEIN 2"/>
    <property type="match status" value="1"/>
</dbReference>
<keyword evidence="3 6" id="KW-0812">Transmembrane</keyword>
<dbReference type="PANTHER" id="PTHR30619">
    <property type="entry name" value="DNA INTERNALIZATION/COMPETENCE PROTEIN COMEC/REC2"/>
    <property type="match status" value="1"/>
</dbReference>
<name>A0ABM8GEA3_9MICO</name>
<sequence length="772" mass="77272">MTPDARLVPAAVAAWLGAAVLIADPGTAFAAAGGLGAVLVVALAIALRTRGRPAAVAAPLALAAAVAGLVAVSVGVTGPQRAPDALTRLLDHEGTAVVELTAVPRRASGPLETAIVEGSLREYRGGGATVVCATPVLLFVRGSPDQAGLGGGIGARILAGVRLDRAEPGDDVAYLGSATDVRQVTPPPPLLAWASALRRGFTATAGELPGDGGQLLPGLAIGDDSRVPPDLTGDMRRSSLSHLTAVSGANCVVVVATILLLARRLPRVPRLGLAALALGGFVVLVTPQPSVLRAATMGLLVLVATARGRPGGGLPTLAATVVLLLVLDPWLSRDAGFALSTLATAGLLVLAAPATALLGRALPLPLAAALAVPACAQLACQPVLLLLDARLSLWSVPANLLAGPAAPLATLGGLAACLVLPWAPGLGQVLAAAAWAPAAWIAAVARFFAGQDTGGVPWPDGAGGLLLLAAISVTMGAALLRPAARRLGIVAVAALLAGSGAAAGAALGRSGSIPPDWRIASCDIGQGDASVLRGDGGRFALIDTGDNPAALERCLSTLGVRRISLLVLTHFDLDHVGAAPTLAGKVDELLVGPSDGRDADRLAATLAAGGAQVRRAAVGDSGRLGDLGWRVLWPGPGIPPGNGASVTIEATAPGLRALFLGDLGEEAQDALLRSAAPRPVDVVKVAHHGSADQSPRLYERIRASVGLISCGAGNDYGHPTARLLQVLADVGTTPLRTDLEGMLLVAPGPDGVRVWTERSPDRDPATAVGHRG</sequence>
<evidence type="ECO:0000256" key="2">
    <source>
        <dbReference type="ARBA" id="ARBA00022475"/>
    </source>
</evidence>
<feature type="transmembrane region" description="Helical" evidence="6">
    <location>
        <begin position="240"/>
        <end position="261"/>
    </location>
</feature>
<feature type="transmembrane region" description="Helical" evidence="6">
    <location>
        <begin position="366"/>
        <end position="387"/>
    </location>
</feature>
<accession>A0ABM8GEA3</accession>
<feature type="transmembrane region" description="Helical" evidence="6">
    <location>
        <begin position="54"/>
        <end position="76"/>
    </location>
</feature>
<dbReference type="Proteomes" id="UP001321498">
    <property type="component" value="Chromosome"/>
</dbReference>
<dbReference type="Pfam" id="PF03772">
    <property type="entry name" value="Competence"/>
    <property type="match status" value="1"/>
</dbReference>
<feature type="transmembrane region" description="Helical" evidence="6">
    <location>
        <begin position="399"/>
        <end position="422"/>
    </location>
</feature>
<keyword evidence="4 6" id="KW-1133">Transmembrane helix</keyword>
<dbReference type="Pfam" id="PF00753">
    <property type="entry name" value="Lactamase_B"/>
    <property type="match status" value="1"/>
</dbReference>
<gene>
    <name evidence="8" type="ORF">GCM10025866_25270</name>
</gene>
<proteinExistence type="predicted"/>
<feature type="transmembrane region" description="Helical" evidence="6">
    <location>
        <begin position="268"/>
        <end position="285"/>
    </location>
</feature>
<feature type="transmembrane region" description="Helical" evidence="6">
    <location>
        <begin position="487"/>
        <end position="508"/>
    </location>
</feature>
<dbReference type="SUPFAM" id="SSF56281">
    <property type="entry name" value="Metallo-hydrolase/oxidoreductase"/>
    <property type="match status" value="1"/>
</dbReference>
<protein>
    <submittedName>
        <fullName evidence="8">Membrane protein</fullName>
    </submittedName>
</protein>
<evidence type="ECO:0000256" key="5">
    <source>
        <dbReference type="ARBA" id="ARBA00023136"/>
    </source>
</evidence>
<reference evidence="9" key="1">
    <citation type="journal article" date="2019" name="Int. J. Syst. Evol. Microbiol.">
        <title>The Global Catalogue of Microorganisms (GCM) 10K type strain sequencing project: providing services to taxonomists for standard genome sequencing and annotation.</title>
        <authorList>
            <consortium name="The Broad Institute Genomics Platform"/>
            <consortium name="The Broad Institute Genome Sequencing Center for Infectious Disease"/>
            <person name="Wu L."/>
            <person name="Ma J."/>
        </authorList>
    </citation>
    <scope>NUCLEOTIDE SEQUENCE [LARGE SCALE GENOMIC DNA]</scope>
    <source>
        <strain evidence="9">NBRC 108725</strain>
    </source>
</reference>
<dbReference type="NCBIfam" id="TIGR00360">
    <property type="entry name" value="ComEC_N-term"/>
    <property type="match status" value="1"/>
</dbReference>
<evidence type="ECO:0000259" key="7">
    <source>
        <dbReference type="SMART" id="SM00849"/>
    </source>
</evidence>
<dbReference type="SMART" id="SM00849">
    <property type="entry name" value="Lactamase_B"/>
    <property type="match status" value="1"/>
</dbReference>
<feature type="transmembrane region" description="Helical" evidence="6">
    <location>
        <begin position="7"/>
        <end position="23"/>
    </location>
</feature>
<keyword evidence="9" id="KW-1185">Reference proteome</keyword>
<dbReference type="Gene3D" id="3.60.15.10">
    <property type="entry name" value="Ribonuclease Z/Hydroxyacylglutathione hydrolase-like"/>
    <property type="match status" value="1"/>
</dbReference>
<keyword evidence="2" id="KW-1003">Cell membrane</keyword>
<evidence type="ECO:0000256" key="6">
    <source>
        <dbReference type="SAM" id="Phobius"/>
    </source>
</evidence>
<comment type="subcellular location">
    <subcellularLocation>
        <location evidence="1">Cell membrane</location>
        <topology evidence="1">Multi-pass membrane protein</topology>
    </subcellularLocation>
</comment>
<evidence type="ECO:0000313" key="9">
    <source>
        <dbReference type="Proteomes" id="UP001321498"/>
    </source>
</evidence>
<feature type="transmembrane region" description="Helical" evidence="6">
    <location>
        <begin position="429"/>
        <end position="449"/>
    </location>
</feature>
<evidence type="ECO:0000256" key="1">
    <source>
        <dbReference type="ARBA" id="ARBA00004651"/>
    </source>
</evidence>
<feature type="domain" description="Metallo-beta-lactamase" evidence="7">
    <location>
        <begin position="526"/>
        <end position="707"/>
    </location>
</feature>
<feature type="transmembrane region" description="Helical" evidence="6">
    <location>
        <begin position="29"/>
        <end position="47"/>
    </location>
</feature>
<evidence type="ECO:0000256" key="4">
    <source>
        <dbReference type="ARBA" id="ARBA00022989"/>
    </source>
</evidence>
<dbReference type="InterPro" id="IPR036866">
    <property type="entry name" value="RibonucZ/Hydroxyglut_hydro"/>
</dbReference>
<evidence type="ECO:0000256" key="3">
    <source>
        <dbReference type="ARBA" id="ARBA00022692"/>
    </source>
</evidence>
<feature type="transmembrane region" description="Helical" evidence="6">
    <location>
        <begin position="461"/>
        <end position="480"/>
    </location>
</feature>
<keyword evidence="5 6" id="KW-0472">Membrane</keyword>
<evidence type="ECO:0000313" key="8">
    <source>
        <dbReference type="EMBL" id="BDZ46618.1"/>
    </source>
</evidence>
<feature type="transmembrane region" description="Helical" evidence="6">
    <location>
        <begin position="337"/>
        <end position="359"/>
    </location>
</feature>
<organism evidence="8 9">
    <name type="scientific">Naasia aerilata</name>
    <dbReference type="NCBI Taxonomy" id="1162966"/>
    <lineage>
        <taxon>Bacteria</taxon>
        <taxon>Bacillati</taxon>
        <taxon>Actinomycetota</taxon>
        <taxon>Actinomycetes</taxon>
        <taxon>Micrococcales</taxon>
        <taxon>Microbacteriaceae</taxon>
        <taxon>Naasia</taxon>
    </lineage>
</organism>
<dbReference type="InterPro" id="IPR001279">
    <property type="entry name" value="Metallo-B-lactamas"/>
</dbReference>
<dbReference type="InterPro" id="IPR004477">
    <property type="entry name" value="ComEC_N"/>
</dbReference>
<dbReference type="RefSeq" id="WP_286276649.1">
    <property type="nucleotide sequence ID" value="NZ_AP027731.1"/>
</dbReference>
<dbReference type="EMBL" id="AP027731">
    <property type="protein sequence ID" value="BDZ46618.1"/>
    <property type="molecule type" value="Genomic_DNA"/>
</dbReference>
<dbReference type="InterPro" id="IPR052159">
    <property type="entry name" value="Competence_DNA_uptake"/>
</dbReference>